<feature type="chain" id="PRO_5002475997" description="DUF1496 domain-containing protein" evidence="1">
    <location>
        <begin position="20"/>
        <end position="104"/>
    </location>
</feature>
<evidence type="ECO:0000256" key="1">
    <source>
        <dbReference type="SAM" id="SignalP"/>
    </source>
</evidence>
<sequence length="104" mass="11308">MKKLIIAAALSTCAFSSVAGEVVLHNVSVYANSTVKLDVWASAYNAYGYCHINGFDDAVRFTIKCGEDESTFARYAGGTKWVQKDSGSKNQCYALLESVTCVNY</sequence>
<dbReference type="RefSeq" id="WP_046003385.1">
    <property type="nucleotide sequence ID" value="NZ_JXYA01000004.1"/>
</dbReference>
<dbReference type="Proteomes" id="UP000033452">
    <property type="component" value="Unassembled WGS sequence"/>
</dbReference>
<dbReference type="PATRIC" id="fig|43658.5.peg.504"/>
<accession>A0A0F4QZ87</accession>
<comment type="caution">
    <text evidence="2">The sequence shown here is derived from an EMBL/GenBank/DDBJ whole genome shotgun (WGS) entry which is preliminary data.</text>
</comment>
<dbReference type="EMBL" id="JXYA01000004">
    <property type="protein sequence ID" value="KJZ12654.1"/>
    <property type="molecule type" value="Genomic_DNA"/>
</dbReference>
<feature type="signal peptide" evidence="1">
    <location>
        <begin position="1"/>
        <end position="19"/>
    </location>
</feature>
<keyword evidence="3" id="KW-1185">Reference proteome</keyword>
<reference evidence="2 3" key="1">
    <citation type="journal article" date="2015" name="BMC Genomics">
        <title>Genome mining reveals unlocked bioactive potential of marine Gram-negative bacteria.</title>
        <authorList>
            <person name="Machado H."/>
            <person name="Sonnenschein E.C."/>
            <person name="Melchiorsen J."/>
            <person name="Gram L."/>
        </authorList>
    </citation>
    <scope>NUCLEOTIDE SEQUENCE [LARGE SCALE GENOMIC DNA]</scope>
    <source>
        <strain evidence="2 3">S2471</strain>
    </source>
</reference>
<evidence type="ECO:0000313" key="3">
    <source>
        <dbReference type="Proteomes" id="UP000033452"/>
    </source>
</evidence>
<dbReference type="OrthoDB" id="6385825at2"/>
<gene>
    <name evidence="2" type="ORF">TW77_02410</name>
</gene>
<proteinExistence type="predicted"/>
<protein>
    <recommendedName>
        <fullName evidence="4">DUF1496 domain-containing protein</fullName>
    </recommendedName>
</protein>
<name>A0A0F4QZ87_9GAMM</name>
<keyword evidence="1" id="KW-0732">Signal</keyword>
<dbReference type="AlphaFoldDB" id="A0A0F4QZ87"/>
<evidence type="ECO:0008006" key="4">
    <source>
        <dbReference type="Google" id="ProtNLM"/>
    </source>
</evidence>
<organism evidence="2 3">
    <name type="scientific">Pseudoalteromonas rubra</name>
    <dbReference type="NCBI Taxonomy" id="43658"/>
    <lineage>
        <taxon>Bacteria</taxon>
        <taxon>Pseudomonadati</taxon>
        <taxon>Pseudomonadota</taxon>
        <taxon>Gammaproteobacteria</taxon>
        <taxon>Alteromonadales</taxon>
        <taxon>Pseudoalteromonadaceae</taxon>
        <taxon>Pseudoalteromonas</taxon>
    </lineage>
</organism>
<evidence type="ECO:0000313" key="2">
    <source>
        <dbReference type="EMBL" id="KJZ12654.1"/>
    </source>
</evidence>